<dbReference type="OrthoDB" id="9120473at2759"/>
<evidence type="ECO:0000256" key="1">
    <source>
        <dbReference type="SAM" id="Coils"/>
    </source>
</evidence>
<name>A0A8T1S5W4_CHESE</name>
<keyword evidence="1" id="KW-0175">Coiled coil</keyword>
<feature type="coiled-coil region" evidence="1">
    <location>
        <begin position="32"/>
        <end position="59"/>
    </location>
</feature>
<feature type="non-terminal residue" evidence="2">
    <location>
        <position position="210"/>
    </location>
</feature>
<gene>
    <name evidence="2" type="ORF">G0U57_018010</name>
</gene>
<evidence type="ECO:0000313" key="3">
    <source>
        <dbReference type="Proteomes" id="UP000765507"/>
    </source>
</evidence>
<comment type="caution">
    <text evidence="2">The sequence shown here is derived from an EMBL/GenBank/DDBJ whole genome shotgun (WGS) entry which is preliminary data.</text>
</comment>
<sequence>TETAAVPETSSSNEENHIQMIHNYQQCLLLQNRLHKQSVEEARKQLQEYQNKLKQRYSSISMPLDSVVTLQSRFNNFKPTTCESVLQMRGPTVLHRDHPLANQSSVQVHVQEYAPPLTTHSRTHFVLEKPFEQRDDEQRHNMGSSRQIQSIEASQLEQRQFHLPQQNYPSQEQMEMLVPSDHQVRDLSKSQKLPGSVMMTLQDASVMMQT</sequence>
<accession>A0A8T1S5W4</accession>
<protein>
    <submittedName>
        <fullName evidence="2">Centrosomal protein 295</fullName>
    </submittedName>
</protein>
<proteinExistence type="predicted"/>
<dbReference type="EMBL" id="JAHGAV010000643">
    <property type="protein sequence ID" value="KAG6924240.1"/>
    <property type="molecule type" value="Genomic_DNA"/>
</dbReference>
<dbReference type="AlphaFoldDB" id="A0A8T1S5W4"/>
<keyword evidence="3" id="KW-1185">Reference proteome</keyword>
<reference evidence="2 3" key="1">
    <citation type="journal article" date="2020" name="G3 (Bethesda)">
        <title>Draft Genome of the Common Snapping Turtle, Chelydra serpentina, a Model for Phenotypic Plasticity in Reptiles.</title>
        <authorList>
            <person name="Das D."/>
            <person name="Singh S.K."/>
            <person name="Bierstedt J."/>
            <person name="Erickson A."/>
            <person name="Galli G.L.J."/>
            <person name="Crossley D.A. 2nd"/>
            <person name="Rhen T."/>
        </authorList>
    </citation>
    <scope>NUCLEOTIDE SEQUENCE [LARGE SCALE GENOMIC DNA]</scope>
    <source>
        <strain evidence="2">KW</strain>
    </source>
</reference>
<evidence type="ECO:0000313" key="2">
    <source>
        <dbReference type="EMBL" id="KAG6924240.1"/>
    </source>
</evidence>
<dbReference type="Proteomes" id="UP000765507">
    <property type="component" value="Unassembled WGS sequence"/>
</dbReference>
<organism evidence="2 3">
    <name type="scientific">Chelydra serpentina</name>
    <name type="common">Snapping turtle</name>
    <name type="synonym">Testudo serpentina</name>
    <dbReference type="NCBI Taxonomy" id="8475"/>
    <lineage>
        <taxon>Eukaryota</taxon>
        <taxon>Metazoa</taxon>
        <taxon>Chordata</taxon>
        <taxon>Craniata</taxon>
        <taxon>Vertebrata</taxon>
        <taxon>Euteleostomi</taxon>
        <taxon>Archelosauria</taxon>
        <taxon>Testudinata</taxon>
        <taxon>Testudines</taxon>
        <taxon>Cryptodira</taxon>
        <taxon>Durocryptodira</taxon>
        <taxon>Americhelydia</taxon>
        <taxon>Chelydroidea</taxon>
        <taxon>Chelydridae</taxon>
        <taxon>Chelydra</taxon>
    </lineage>
</organism>
<feature type="non-terminal residue" evidence="2">
    <location>
        <position position="1"/>
    </location>
</feature>